<evidence type="ECO:0000256" key="2">
    <source>
        <dbReference type="SAM" id="SignalP"/>
    </source>
</evidence>
<evidence type="ECO:0000313" key="4">
    <source>
        <dbReference type="Proteomes" id="UP001205337"/>
    </source>
</evidence>
<proteinExistence type="predicted"/>
<dbReference type="EMBL" id="JANTHX010000007">
    <property type="protein sequence ID" value="MCS0499791.1"/>
    <property type="molecule type" value="Genomic_DNA"/>
</dbReference>
<gene>
    <name evidence="3" type="ORF">NUH29_09550</name>
</gene>
<name>A0ABT1ZGF0_9MICO</name>
<keyword evidence="4" id="KW-1185">Reference proteome</keyword>
<feature type="signal peptide" evidence="2">
    <location>
        <begin position="1"/>
        <end position="20"/>
    </location>
</feature>
<accession>A0ABT1ZGF0</accession>
<dbReference type="Proteomes" id="UP001205337">
    <property type="component" value="Unassembled WGS sequence"/>
</dbReference>
<dbReference type="PROSITE" id="PS51257">
    <property type="entry name" value="PROKAR_LIPOPROTEIN"/>
    <property type="match status" value="1"/>
</dbReference>
<evidence type="ECO:0000256" key="1">
    <source>
        <dbReference type="SAM" id="MobiDB-lite"/>
    </source>
</evidence>
<evidence type="ECO:0000313" key="3">
    <source>
        <dbReference type="EMBL" id="MCS0499791.1"/>
    </source>
</evidence>
<comment type="caution">
    <text evidence="3">The sequence shown here is derived from an EMBL/GenBank/DDBJ whole genome shotgun (WGS) entry which is preliminary data.</text>
</comment>
<dbReference type="RefSeq" id="WP_258798871.1">
    <property type="nucleotide sequence ID" value="NZ_JANTHX010000007.1"/>
</dbReference>
<organism evidence="3 4">
    <name type="scientific">Protaetiibacter mangrovi</name>
    <dbReference type="NCBI Taxonomy" id="2970926"/>
    <lineage>
        <taxon>Bacteria</taxon>
        <taxon>Bacillati</taxon>
        <taxon>Actinomycetota</taxon>
        <taxon>Actinomycetes</taxon>
        <taxon>Micrococcales</taxon>
        <taxon>Microbacteriaceae</taxon>
        <taxon>Protaetiibacter</taxon>
    </lineage>
</organism>
<sequence length="78" mass="7590">MSAARIATAAAMLVAAVALAGCGRLAPVDPGAGAPAADPSPTSLADVDELLGEAAGSLDDTERLLDDADDAAGQETQR</sequence>
<reference evidence="3 4" key="1">
    <citation type="submission" date="2022-08" db="EMBL/GenBank/DDBJ databases">
        <authorList>
            <person name="Li F."/>
        </authorList>
    </citation>
    <scope>NUCLEOTIDE SEQUENCE [LARGE SCALE GENOMIC DNA]</scope>
    <source>
        <strain evidence="3 4">10F1B-8-1</strain>
    </source>
</reference>
<protein>
    <submittedName>
        <fullName evidence="3">Uncharacterized protein</fullName>
    </submittedName>
</protein>
<feature type="chain" id="PRO_5046663245" evidence="2">
    <location>
        <begin position="21"/>
        <end position="78"/>
    </location>
</feature>
<feature type="region of interest" description="Disordered" evidence="1">
    <location>
        <begin position="56"/>
        <end position="78"/>
    </location>
</feature>
<keyword evidence="2" id="KW-0732">Signal</keyword>